<proteinExistence type="predicted"/>
<dbReference type="EMBL" id="BSOR01000039">
    <property type="protein sequence ID" value="GLR64845.1"/>
    <property type="molecule type" value="Genomic_DNA"/>
</dbReference>
<evidence type="ECO:0000313" key="2">
    <source>
        <dbReference type="Proteomes" id="UP001156682"/>
    </source>
</evidence>
<comment type="caution">
    <text evidence="1">The sequence shown here is derived from an EMBL/GenBank/DDBJ whole genome shotgun (WGS) entry which is preliminary data.</text>
</comment>
<keyword evidence="2" id="KW-1185">Reference proteome</keyword>
<dbReference type="RefSeq" id="WP_027850545.1">
    <property type="nucleotide sequence ID" value="NZ_BSOR01000039.1"/>
</dbReference>
<sequence>MVYDLIMKRIYQEIDPDDGFRLLADRLWPRGFKRDALHLDLWLPKICPSNQLRKSWHSGELKFAEFEQAYTQELDQLEDDLLPLMIAARKGRLTLLTSVKDIEVSHLPVLKNKLLQCLKREDWLSEGNEPSSSPCYMHEFNDW</sequence>
<gene>
    <name evidence="1" type="ORF">GCM10007878_22830</name>
</gene>
<dbReference type="Pfam" id="PF22752">
    <property type="entry name" value="DUF488-N3i"/>
    <property type="match status" value="1"/>
</dbReference>
<accession>A0ABQ6A0P6</accession>
<dbReference type="PANTHER" id="PTHR36849:SF1">
    <property type="entry name" value="CYTOPLASMIC PROTEIN"/>
    <property type="match status" value="1"/>
</dbReference>
<organism evidence="1 2">
    <name type="scientific">Marinospirillum insulare</name>
    <dbReference type="NCBI Taxonomy" id="217169"/>
    <lineage>
        <taxon>Bacteria</taxon>
        <taxon>Pseudomonadati</taxon>
        <taxon>Pseudomonadota</taxon>
        <taxon>Gammaproteobacteria</taxon>
        <taxon>Oceanospirillales</taxon>
        <taxon>Oceanospirillaceae</taxon>
        <taxon>Marinospirillum</taxon>
    </lineage>
</organism>
<dbReference type="Proteomes" id="UP001156682">
    <property type="component" value="Unassembled WGS sequence"/>
</dbReference>
<dbReference type="InterPro" id="IPR052552">
    <property type="entry name" value="YeaO-like"/>
</dbReference>
<evidence type="ECO:0000313" key="1">
    <source>
        <dbReference type="EMBL" id="GLR64845.1"/>
    </source>
</evidence>
<protein>
    <recommendedName>
        <fullName evidence="3">DUF488 family protein</fullName>
    </recommendedName>
</protein>
<dbReference type="PANTHER" id="PTHR36849">
    <property type="entry name" value="CYTOPLASMIC PROTEIN-RELATED"/>
    <property type="match status" value="1"/>
</dbReference>
<evidence type="ECO:0008006" key="3">
    <source>
        <dbReference type="Google" id="ProtNLM"/>
    </source>
</evidence>
<reference evidence="2" key="1">
    <citation type="journal article" date="2019" name="Int. J. Syst. Evol. Microbiol.">
        <title>The Global Catalogue of Microorganisms (GCM) 10K type strain sequencing project: providing services to taxonomists for standard genome sequencing and annotation.</title>
        <authorList>
            <consortium name="The Broad Institute Genomics Platform"/>
            <consortium name="The Broad Institute Genome Sequencing Center for Infectious Disease"/>
            <person name="Wu L."/>
            <person name="Ma J."/>
        </authorList>
    </citation>
    <scope>NUCLEOTIDE SEQUENCE [LARGE SCALE GENOMIC DNA]</scope>
    <source>
        <strain evidence="2">NBRC 100033</strain>
    </source>
</reference>
<name>A0ABQ6A0P6_9GAMM</name>